<feature type="chain" id="PRO_5020619937" description="Protein PBN1" evidence="2">
    <location>
        <begin position="21"/>
        <end position="226"/>
    </location>
</feature>
<dbReference type="PANTHER" id="PTHR28022:SF1">
    <property type="entry name" value="GPI MANNOSYLTRANSFERASE 2 SUBUNIT PGA1"/>
    <property type="match status" value="1"/>
</dbReference>
<keyword evidence="1" id="KW-0472">Membrane</keyword>
<reference evidence="3 4" key="1">
    <citation type="submission" date="2017-03" db="EMBL/GenBank/DDBJ databases">
        <title>Genomes of endolithic fungi from Antarctica.</title>
        <authorList>
            <person name="Coleine C."/>
            <person name="Masonjones S."/>
            <person name="Stajich J.E."/>
        </authorList>
    </citation>
    <scope>NUCLEOTIDE SEQUENCE [LARGE SCALE GENOMIC DNA]</scope>
    <source>
        <strain evidence="3 4">CCFEE 5184</strain>
    </source>
</reference>
<accession>A0A4U0XDL1</accession>
<dbReference type="Proteomes" id="UP000309340">
    <property type="component" value="Unassembled WGS sequence"/>
</dbReference>
<keyword evidence="2" id="KW-0732">Signal</keyword>
<evidence type="ECO:0000313" key="4">
    <source>
        <dbReference type="Proteomes" id="UP000309340"/>
    </source>
</evidence>
<evidence type="ECO:0008006" key="5">
    <source>
        <dbReference type="Google" id="ProtNLM"/>
    </source>
</evidence>
<keyword evidence="1" id="KW-0812">Transmembrane</keyword>
<name>A0A4U0XDL1_9PEZI</name>
<dbReference type="OrthoDB" id="3360032at2759"/>
<dbReference type="PANTHER" id="PTHR28022">
    <property type="entry name" value="GPI MANNOSYLTRANSFERASE 2 SUBUNIT PGA1"/>
    <property type="match status" value="1"/>
</dbReference>
<gene>
    <name evidence="3" type="ORF">B0A55_05040</name>
</gene>
<dbReference type="Pfam" id="PF10333">
    <property type="entry name" value="Pga1"/>
    <property type="match status" value="1"/>
</dbReference>
<protein>
    <recommendedName>
        <fullName evidence="5">Protein PBN1</fullName>
    </recommendedName>
</protein>
<dbReference type="InterPro" id="IPR019433">
    <property type="entry name" value="GPI_ManTrfase_II_coact_Pga1"/>
</dbReference>
<evidence type="ECO:0000313" key="3">
    <source>
        <dbReference type="EMBL" id="TKA74872.1"/>
    </source>
</evidence>
<feature type="transmembrane region" description="Helical" evidence="1">
    <location>
        <begin position="195"/>
        <end position="213"/>
    </location>
</feature>
<dbReference type="GO" id="GO:0006506">
    <property type="term" value="P:GPI anchor biosynthetic process"/>
    <property type="evidence" value="ECO:0007669"/>
    <property type="project" value="TreeGrafter"/>
</dbReference>
<keyword evidence="4" id="KW-1185">Reference proteome</keyword>
<dbReference type="EMBL" id="NAJQ01000210">
    <property type="protein sequence ID" value="TKA74872.1"/>
    <property type="molecule type" value="Genomic_DNA"/>
</dbReference>
<feature type="signal peptide" evidence="2">
    <location>
        <begin position="1"/>
        <end position="20"/>
    </location>
</feature>
<evidence type="ECO:0000256" key="1">
    <source>
        <dbReference type="SAM" id="Phobius"/>
    </source>
</evidence>
<dbReference type="AlphaFoldDB" id="A0A4U0XDL1"/>
<dbReference type="GO" id="GO:0005789">
    <property type="term" value="C:endoplasmic reticulum membrane"/>
    <property type="evidence" value="ECO:0007669"/>
    <property type="project" value="TreeGrafter"/>
</dbReference>
<dbReference type="GO" id="GO:0000030">
    <property type="term" value="F:mannosyltransferase activity"/>
    <property type="evidence" value="ECO:0007669"/>
    <property type="project" value="TreeGrafter"/>
</dbReference>
<proteinExistence type="predicted"/>
<comment type="caution">
    <text evidence="3">The sequence shown here is derived from an EMBL/GenBank/DDBJ whole genome shotgun (WGS) entry which is preliminary data.</text>
</comment>
<sequence>MNLPACMTLLFVLLLAPAQANTEKVIFLSPPAVIISPSGPSFEQLHLQSITPEKSSLRLSLPPAFPSEEHQRGLDAWYMLRNLNPNQRYEVRVCWAAIQPTNFWLDVYNTSHAFDTPKLIQSLAAFSEAQPAIDLPQDIGSGSSEESLLFLRVQAAADFFTTNKTLMSSPPAVDVDIILDPYLANAFPRSLLPTAIYIVALAIGAWILSGVIWKRLFTATAKPHND</sequence>
<evidence type="ECO:0000256" key="2">
    <source>
        <dbReference type="SAM" id="SignalP"/>
    </source>
</evidence>
<organism evidence="3 4">
    <name type="scientific">Friedmanniomyces simplex</name>
    <dbReference type="NCBI Taxonomy" id="329884"/>
    <lineage>
        <taxon>Eukaryota</taxon>
        <taxon>Fungi</taxon>
        <taxon>Dikarya</taxon>
        <taxon>Ascomycota</taxon>
        <taxon>Pezizomycotina</taxon>
        <taxon>Dothideomycetes</taxon>
        <taxon>Dothideomycetidae</taxon>
        <taxon>Mycosphaerellales</taxon>
        <taxon>Teratosphaeriaceae</taxon>
        <taxon>Friedmanniomyces</taxon>
    </lineage>
</organism>
<dbReference type="GO" id="GO:0031501">
    <property type="term" value="C:mannosyltransferase complex"/>
    <property type="evidence" value="ECO:0007669"/>
    <property type="project" value="TreeGrafter"/>
</dbReference>
<keyword evidence="1" id="KW-1133">Transmembrane helix</keyword>